<evidence type="ECO:0000256" key="7">
    <source>
        <dbReference type="ARBA" id="ARBA00023065"/>
    </source>
</evidence>
<keyword evidence="9" id="KW-1015">Disulfide bond</keyword>
<proteinExistence type="inferred from homology"/>
<evidence type="ECO:0000256" key="6">
    <source>
        <dbReference type="ARBA" id="ARBA00023018"/>
    </source>
</evidence>
<dbReference type="GO" id="GO:0022848">
    <property type="term" value="F:acetylcholine-gated monoatomic cation-selective channel activity"/>
    <property type="evidence" value="ECO:0007669"/>
    <property type="project" value="InterPro"/>
</dbReference>
<organism evidence="17">
    <name type="scientific">Magallana gigas</name>
    <name type="common">Pacific oyster</name>
    <name type="synonym">Crassostrea gigas</name>
    <dbReference type="NCBI Taxonomy" id="29159"/>
    <lineage>
        <taxon>Eukaryota</taxon>
        <taxon>Metazoa</taxon>
        <taxon>Spiralia</taxon>
        <taxon>Lophotrochozoa</taxon>
        <taxon>Mollusca</taxon>
        <taxon>Bivalvia</taxon>
        <taxon>Autobranchia</taxon>
        <taxon>Pteriomorphia</taxon>
        <taxon>Ostreida</taxon>
        <taxon>Ostreoidea</taxon>
        <taxon>Ostreidae</taxon>
        <taxon>Magallana</taxon>
    </lineage>
</organism>
<keyword evidence="6" id="KW-0770">Synapse</keyword>
<dbReference type="GO" id="GO:0004888">
    <property type="term" value="F:transmembrane signaling receptor activity"/>
    <property type="evidence" value="ECO:0007669"/>
    <property type="project" value="InterPro"/>
</dbReference>
<dbReference type="InParanoid" id="K1QFN9"/>
<reference evidence="17" key="1">
    <citation type="journal article" date="2012" name="Nature">
        <title>The oyster genome reveals stress adaptation and complexity of shell formation.</title>
        <authorList>
            <person name="Zhang G."/>
            <person name="Fang X."/>
            <person name="Guo X."/>
            <person name="Li L."/>
            <person name="Luo R."/>
            <person name="Xu F."/>
            <person name="Yang P."/>
            <person name="Zhang L."/>
            <person name="Wang X."/>
            <person name="Qi H."/>
            <person name="Xiong Z."/>
            <person name="Que H."/>
            <person name="Xie Y."/>
            <person name="Holland P.W."/>
            <person name="Paps J."/>
            <person name="Zhu Y."/>
            <person name="Wu F."/>
            <person name="Chen Y."/>
            <person name="Wang J."/>
            <person name="Peng C."/>
            <person name="Meng J."/>
            <person name="Yang L."/>
            <person name="Liu J."/>
            <person name="Wen B."/>
            <person name="Zhang N."/>
            <person name="Huang Z."/>
            <person name="Zhu Q."/>
            <person name="Feng Y."/>
            <person name="Mount A."/>
            <person name="Hedgecock D."/>
            <person name="Xu Z."/>
            <person name="Liu Y."/>
            <person name="Domazet-Loso T."/>
            <person name="Du Y."/>
            <person name="Sun X."/>
            <person name="Zhang S."/>
            <person name="Liu B."/>
            <person name="Cheng P."/>
            <person name="Jiang X."/>
            <person name="Li J."/>
            <person name="Fan D."/>
            <person name="Wang W."/>
            <person name="Fu W."/>
            <person name="Wang T."/>
            <person name="Wang B."/>
            <person name="Zhang J."/>
            <person name="Peng Z."/>
            <person name="Li Y."/>
            <person name="Li N."/>
            <person name="Wang J."/>
            <person name="Chen M."/>
            <person name="He Y."/>
            <person name="Tan F."/>
            <person name="Song X."/>
            <person name="Zheng Q."/>
            <person name="Huang R."/>
            <person name="Yang H."/>
            <person name="Du X."/>
            <person name="Chen L."/>
            <person name="Yang M."/>
            <person name="Gaffney P.M."/>
            <person name="Wang S."/>
            <person name="Luo L."/>
            <person name="She Z."/>
            <person name="Ming Y."/>
            <person name="Huang W."/>
            <person name="Zhang S."/>
            <person name="Huang B."/>
            <person name="Zhang Y."/>
            <person name="Qu T."/>
            <person name="Ni P."/>
            <person name="Miao G."/>
            <person name="Wang J."/>
            <person name="Wang Q."/>
            <person name="Steinberg C.E."/>
            <person name="Wang H."/>
            <person name="Li N."/>
            <person name="Qian L."/>
            <person name="Zhang G."/>
            <person name="Li Y."/>
            <person name="Yang H."/>
            <person name="Liu X."/>
            <person name="Wang J."/>
            <person name="Yin Y."/>
            <person name="Wang J."/>
        </authorList>
    </citation>
    <scope>NUCLEOTIDE SEQUENCE [LARGE SCALE GENOMIC DNA]</scope>
    <source>
        <strain evidence="17">05x7-T-G4-1.051#20</strain>
    </source>
</reference>
<dbReference type="HOGENOM" id="CLU_018074_0_0_1"/>
<evidence type="ECO:0000313" key="17">
    <source>
        <dbReference type="EMBL" id="EKC29914.1"/>
    </source>
</evidence>
<feature type="domain" description="Neurotransmitter-gated ion-channel ligand-binding" evidence="15">
    <location>
        <begin position="60"/>
        <end position="271"/>
    </location>
</feature>
<dbReference type="Gene3D" id="2.70.170.10">
    <property type="entry name" value="Neurotransmitter-gated ion-channel ligand-binding domain"/>
    <property type="match status" value="1"/>
</dbReference>
<dbReference type="CDD" id="cd19051">
    <property type="entry name" value="LGIC_TM_cation"/>
    <property type="match status" value="1"/>
</dbReference>
<evidence type="ECO:0000256" key="4">
    <source>
        <dbReference type="ARBA" id="ARBA00022692"/>
    </source>
</evidence>
<evidence type="ECO:0000259" key="15">
    <source>
        <dbReference type="Pfam" id="PF02931"/>
    </source>
</evidence>
<evidence type="ECO:0000256" key="12">
    <source>
        <dbReference type="ARBA" id="ARBA00023286"/>
    </source>
</evidence>
<accession>K1QFN9</accession>
<dbReference type="InterPro" id="IPR036734">
    <property type="entry name" value="Neur_chan_lig-bd_sf"/>
</dbReference>
<evidence type="ECO:0000256" key="13">
    <source>
        <dbReference type="ARBA" id="ARBA00023303"/>
    </source>
</evidence>
<dbReference type="PRINTS" id="PR00254">
    <property type="entry name" value="NICOTINICR"/>
</dbReference>
<comment type="subcellular location">
    <subcellularLocation>
        <location evidence="14">Synaptic cell membrane</location>
        <topology evidence="14">Multi-pass membrane protein</topology>
    </subcellularLocation>
</comment>
<keyword evidence="5" id="KW-1133">Transmembrane helix</keyword>
<dbReference type="SUPFAM" id="SSF90112">
    <property type="entry name" value="Neurotransmitter-gated ion-channel transmembrane pore"/>
    <property type="match status" value="1"/>
</dbReference>
<keyword evidence="12" id="KW-1071">Ligand-gated ion channel</keyword>
<dbReference type="InterPro" id="IPR002394">
    <property type="entry name" value="Nicotinic_acetylcholine_rcpt"/>
</dbReference>
<dbReference type="InterPro" id="IPR038050">
    <property type="entry name" value="Neuro_actylchol_rec"/>
</dbReference>
<keyword evidence="2" id="KW-0813">Transport</keyword>
<keyword evidence="4" id="KW-0812">Transmembrane</keyword>
<keyword evidence="10 17" id="KW-0675">Receptor</keyword>
<keyword evidence="13" id="KW-0407">Ion channel</keyword>
<keyword evidence="8" id="KW-0472">Membrane</keyword>
<dbReference type="EMBL" id="JH817079">
    <property type="protein sequence ID" value="EKC29914.1"/>
    <property type="molecule type" value="Genomic_DNA"/>
</dbReference>
<dbReference type="PRINTS" id="PR00252">
    <property type="entry name" value="NRIONCHANNEL"/>
</dbReference>
<dbReference type="SUPFAM" id="SSF63712">
    <property type="entry name" value="Nicotinic receptor ligand binding domain-like"/>
    <property type="match status" value="1"/>
</dbReference>
<dbReference type="Pfam" id="PF02932">
    <property type="entry name" value="Neur_chan_memb"/>
    <property type="match status" value="1"/>
</dbReference>
<dbReference type="PANTHER" id="PTHR18945">
    <property type="entry name" value="NEUROTRANSMITTER GATED ION CHANNEL"/>
    <property type="match status" value="1"/>
</dbReference>
<keyword evidence="7" id="KW-0406">Ion transport</keyword>
<dbReference type="FunFam" id="2.70.170.10:FF:000016">
    <property type="entry name" value="Nicotinic acetylcholine receptor subunit"/>
    <property type="match status" value="1"/>
</dbReference>
<evidence type="ECO:0000256" key="5">
    <source>
        <dbReference type="ARBA" id="ARBA00022989"/>
    </source>
</evidence>
<evidence type="ECO:0000256" key="11">
    <source>
        <dbReference type="ARBA" id="ARBA00023180"/>
    </source>
</evidence>
<name>K1QFN9_MAGGI</name>
<dbReference type="Pfam" id="PF02931">
    <property type="entry name" value="Neur_chan_LBD"/>
    <property type="match status" value="1"/>
</dbReference>
<dbReference type="GO" id="GO:0045211">
    <property type="term" value="C:postsynaptic membrane"/>
    <property type="evidence" value="ECO:0007669"/>
    <property type="project" value="InterPro"/>
</dbReference>
<feature type="domain" description="Neurotransmitter-gated ion-channel transmembrane" evidence="16">
    <location>
        <begin position="278"/>
        <end position="528"/>
    </location>
</feature>
<keyword evidence="3" id="KW-1003">Cell membrane</keyword>
<dbReference type="InterPro" id="IPR006202">
    <property type="entry name" value="Neur_chan_lig-bd"/>
</dbReference>
<dbReference type="InterPro" id="IPR006029">
    <property type="entry name" value="Neurotrans-gated_channel_TM"/>
</dbReference>
<evidence type="ECO:0000256" key="9">
    <source>
        <dbReference type="ARBA" id="ARBA00023157"/>
    </source>
</evidence>
<keyword evidence="11" id="KW-0325">Glycoprotein</keyword>
<protein>
    <submittedName>
        <fullName evidence="17">Neuronal acetylcholine receptor subunit alpha-7</fullName>
    </submittedName>
</protein>
<evidence type="ECO:0000256" key="8">
    <source>
        <dbReference type="ARBA" id="ARBA00023136"/>
    </source>
</evidence>
<gene>
    <name evidence="17" type="ORF">CGI_10013961</name>
</gene>
<sequence>MTIHALWLGLAEEPQMKHEINKTCCDQTGSHWGPQAGFSILPLLAIDSEKHDFPFVSKEKQLIKFLLDRYAQYGRIGRPVINTSEIITVKFGLSLIQILKVDEKNQVLETNVWETFTWKDMLLTWNPNEHEGITKVRVPSDQVWIPDLKLYNFADPRLKEQRETLVVVEYDGAVMWMPQAILRSNCPFSTTYFPFDAQMCRLKFGSWTYDGTQLDLEFFQDAQMMSLANYLSATEWDIVDNFANKTEFFYDCCPNQPYPDLTFYIKIKRKVAFYTFILILPCALLSLLTLVIFWVPPESPAKLVLGMNVFVAFFVLLLLLAESTPKAAESVPLIGTYFCLSMIMITLSTILAVIVTNMFFRGVRINRAPAWLRKLMIDIVARIFCIRDKIVEDQQMESSQKVVCSQVRLLNDGKEEQTFRLPKPPSMQNTGLTQHQQQNSGLQHVFEQNNCNTSPDSNDNDRFTILKSSLAADLRKIREIMEFYKDKKEKAEKKEKYLREWRVICCVTDRLFFVLYLFVNISMIIVIFYGIN</sequence>
<evidence type="ECO:0000256" key="1">
    <source>
        <dbReference type="ARBA" id="ARBA00009237"/>
    </source>
</evidence>
<evidence type="ECO:0000256" key="10">
    <source>
        <dbReference type="ARBA" id="ARBA00023170"/>
    </source>
</evidence>
<evidence type="ECO:0000259" key="16">
    <source>
        <dbReference type="Pfam" id="PF02932"/>
    </source>
</evidence>
<evidence type="ECO:0000256" key="14">
    <source>
        <dbReference type="ARBA" id="ARBA00034099"/>
    </source>
</evidence>
<evidence type="ECO:0000256" key="2">
    <source>
        <dbReference type="ARBA" id="ARBA00022448"/>
    </source>
</evidence>
<comment type="similarity">
    <text evidence="1">Belongs to the ligand-gated ion channel (TC 1.A.9) family. Acetylcholine receptor (TC 1.A.9.1) subfamily.</text>
</comment>
<dbReference type="InterPro" id="IPR006201">
    <property type="entry name" value="Neur_channel"/>
</dbReference>
<dbReference type="Gene3D" id="1.20.58.390">
    <property type="entry name" value="Neurotransmitter-gated ion-channel transmembrane domain"/>
    <property type="match status" value="1"/>
</dbReference>
<dbReference type="AlphaFoldDB" id="K1QFN9"/>
<dbReference type="InterPro" id="IPR036719">
    <property type="entry name" value="Neuro-gated_channel_TM_sf"/>
</dbReference>
<evidence type="ECO:0000256" key="3">
    <source>
        <dbReference type="ARBA" id="ARBA00022475"/>
    </source>
</evidence>